<evidence type="ECO:0000313" key="10">
    <source>
        <dbReference type="EMBL" id="WMW82291.1"/>
    </source>
</evidence>
<dbReference type="Pfam" id="PF09976">
    <property type="entry name" value="TPR_21"/>
    <property type="match status" value="1"/>
</dbReference>
<dbReference type="PANTHER" id="PTHR38035">
    <property type="entry name" value="UPF0070 PROTEIN YFGM"/>
    <property type="match status" value="1"/>
</dbReference>
<evidence type="ECO:0000256" key="1">
    <source>
        <dbReference type="ARBA" id="ARBA00004167"/>
    </source>
</evidence>
<dbReference type="PIRSF" id="PIRSF006170">
    <property type="entry name" value="YfgM"/>
    <property type="match status" value="1"/>
</dbReference>
<feature type="domain" description="Ancillary SecYEG translocon subunit/Cell division coordinator CpoB TPR" evidence="9">
    <location>
        <begin position="15"/>
        <end position="208"/>
    </location>
</feature>
<evidence type="ECO:0000256" key="7">
    <source>
        <dbReference type="ARBA" id="ARBA00023186"/>
    </source>
</evidence>
<evidence type="ECO:0000256" key="6">
    <source>
        <dbReference type="ARBA" id="ARBA00023136"/>
    </source>
</evidence>
<evidence type="ECO:0000259" key="9">
    <source>
        <dbReference type="Pfam" id="PF09976"/>
    </source>
</evidence>
<evidence type="ECO:0000256" key="5">
    <source>
        <dbReference type="ARBA" id="ARBA00022989"/>
    </source>
</evidence>
<reference evidence="10" key="1">
    <citation type="submission" date="2023-09" db="EMBL/GenBank/DDBJ databases">
        <title>Undibacterium sp. 20NA77.5 isolated from freshwater.</title>
        <authorList>
            <person name="Le V."/>
            <person name="Ko S.-R."/>
            <person name="Ahn C.-Y."/>
            <person name="Oh H.-M."/>
        </authorList>
    </citation>
    <scope>NUCLEOTIDE SEQUENCE</scope>
    <source>
        <strain evidence="10">20NA77.5</strain>
    </source>
</reference>
<protein>
    <submittedName>
        <fullName evidence="10">Tetratricopeptide repeat protein</fullName>
    </submittedName>
</protein>
<proteinExistence type="predicted"/>
<dbReference type="InterPro" id="IPR018704">
    <property type="entry name" value="SecYEG/CpoB_TPR"/>
</dbReference>
<name>A0ABY9RMV2_9BURK</name>
<dbReference type="RefSeq" id="WP_309483765.1">
    <property type="nucleotide sequence ID" value="NZ_CP133720.1"/>
</dbReference>
<dbReference type="PANTHER" id="PTHR38035:SF1">
    <property type="entry name" value="ANCILLARY SECYEG TRANSLOCON SUBUNIT"/>
    <property type="match status" value="1"/>
</dbReference>
<evidence type="ECO:0000256" key="4">
    <source>
        <dbReference type="ARBA" id="ARBA00022692"/>
    </source>
</evidence>
<dbReference type="EMBL" id="CP133720">
    <property type="protein sequence ID" value="WMW82291.1"/>
    <property type="molecule type" value="Genomic_DNA"/>
</dbReference>
<sequence length="222" mass="24328">MAYDHEEQEQVELLKAWWKKNGNLITWIAIAGLLAFAGWTAFNTYQHKQALEASAMYDEVQRAASLKDNGKVQASAAAVVEKFPATSYAAMASMAAAKSAFEAGDLKASKAQLNWVVEKAKSVELRAIARLRLSSIALDEKNFDEGYKQLNGEFPKDFEGDVLDHKADLLVAQDKINDARVAYKSALDKMAEKHAGRQLVQIKLDALGGPLESTNDVAPAKK</sequence>
<organism evidence="10 11">
    <name type="scientific">Undibacterium cyanobacteriorum</name>
    <dbReference type="NCBI Taxonomy" id="3073561"/>
    <lineage>
        <taxon>Bacteria</taxon>
        <taxon>Pseudomonadati</taxon>
        <taxon>Pseudomonadota</taxon>
        <taxon>Betaproteobacteria</taxon>
        <taxon>Burkholderiales</taxon>
        <taxon>Oxalobacteraceae</taxon>
        <taxon>Undibacterium</taxon>
    </lineage>
</organism>
<accession>A0ABY9RMV2</accession>
<keyword evidence="4 8" id="KW-0812">Transmembrane</keyword>
<evidence type="ECO:0000256" key="8">
    <source>
        <dbReference type="SAM" id="Phobius"/>
    </source>
</evidence>
<evidence type="ECO:0000256" key="2">
    <source>
        <dbReference type="ARBA" id="ARBA00004236"/>
    </source>
</evidence>
<keyword evidence="11" id="KW-1185">Reference proteome</keyword>
<keyword evidence="3" id="KW-1003">Cell membrane</keyword>
<keyword evidence="6 8" id="KW-0472">Membrane</keyword>
<gene>
    <name evidence="10" type="ORF">RF679_08445</name>
</gene>
<dbReference type="InterPro" id="IPR026039">
    <property type="entry name" value="YfgM"/>
</dbReference>
<dbReference type="Proteomes" id="UP001181355">
    <property type="component" value="Chromosome"/>
</dbReference>
<feature type="transmembrane region" description="Helical" evidence="8">
    <location>
        <begin position="24"/>
        <end position="42"/>
    </location>
</feature>
<evidence type="ECO:0000256" key="3">
    <source>
        <dbReference type="ARBA" id="ARBA00022475"/>
    </source>
</evidence>
<comment type="subcellular location">
    <subcellularLocation>
        <location evidence="2">Cell membrane</location>
    </subcellularLocation>
    <subcellularLocation>
        <location evidence="1">Membrane</location>
        <topology evidence="1">Single-pass membrane protein</topology>
    </subcellularLocation>
</comment>
<evidence type="ECO:0000313" key="11">
    <source>
        <dbReference type="Proteomes" id="UP001181355"/>
    </source>
</evidence>
<keyword evidence="5 8" id="KW-1133">Transmembrane helix</keyword>
<keyword evidence="7" id="KW-0143">Chaperone</keyword>